<dbReference type="STRING" id="199890.A0A182P862"/>
<dbReference type="EnsemblMetazoa" id="AEPI003115-RA">
    <property type="protein sequence ID" value="AEPI003115-PA"/>
    <property type="gene ID" value="AEPI003115"/>
</dbReference>
<dbReference type="PANTHER" id="PTHR33053">
    <property type="entry name" value="PROTEIN, PUTATIVE-RELATED"/>
    <property type="match status" value="1"/>
</dbReference>
<protein>
    <submittedName>
        <fullName evidence="2">Uncharacterized protein</fullName>
    </submittedName>
</protein>
<dbReference type="VEuPathDB" id="VectorBase:AEPI003115"/>
<evidence type="ECO:0000313" key="3">
    <source>
        <dbReference type="Proteomes" id="UP000075885"/>
    </source>
</evidence>
<evidence type="ECO:0000256" key="1">
    <source>
        <dbReference type="SAM" id="MobiDB-lite"/>
    </source>
</evidence>
<feature type="region of interest" description="Disordered" evidence="1">
    <location>
        <begin position="1"/>
        <end position="22"/>
    </location>
</feature>
<feature type="compositionally biased region" description="Acidic residues" evidence="1">
    <location>
        <begin position="1"/>
        <end position="15"/>
    </location>
</feature>
<sequence length="226" mass="25751">EEEDEEEDEEEEDEHSEVSRQVRPFGDVAFEDGLRLWALQNSLTHHALNQLLAHFRQHIPQYSLPEDSKTFLNPPATHVTNAEITKITGGQMWYQGIKKCLEMYFRDVPPTEDGLVIDFFVNGQPLQMLEQFVANYGTVYSTTLLDSNVHNLLHVHKDVKRYGDLSTLSAYPFEAKVQDLKKLVRSGRHRLLQAANRIHELQQIDVARSPSDASEGQASVHSSSPD</sequence>
<evidence type="ECO:0000313" key="2">
    <source>
        <dbReference type="EnsemblMetazoa" id="AEPI003115-PA"/>
    </source>
</evidence>
<dbReference type="AlphaFoldDB" id="A0A182P862"/>
<dbReference type="PANTHER" id="PTHR33053:SF9">
    <property type="entry name" value="AGAP000105-PA"/>
    <property type="match status" value="1"/>
</dbReference>
<keyword evidence="3" id="KW-1185">Reference proteome</keyword>
<reference evidence="3" key="1">
    <citation type="submission" date="2013-03" db="EMBL/GenBank/DDBJ databases">
        <title>The Genome Sequence of Anopheles epiroticus epiroticus2.</title>
        <authorList>
            <consortium name="The Broad Institute Genomics Platform"/>
            <person name="Neafsey D.E."/>
            <person name="Howell P."/>
            <person name="Walker B."/>
            <person name="Young S.K."/>
            <person name="Zeng Q."/>
            <person name="Gargeya S."/>
            <person name="Fitzgerald M."/>
            <person name="Haas B."/>
            <person name="Abouelleil A."/>
            <person name="Allen A.W."/>
            <person name="Alvarado L."/>
            <person name="Arachchi H.M."/>
            <person name="Berlin A.M."/>
            <person name="Chapman S.B."/>
            <person name="Gainer-Dewar J."/>
            <person name="Goldberg J."/>
            <person name="Griggs A."/>
            <person name="Gujja S."/>
            <person name="Hansen M."/>
            <person name="Howarth C."/>
            <person name="Imamovic A."/>
            <person name="Ireland A."/>
            <person name="Larimer J."/>
            <person name="McCowan C."/>
            <person name="Murphy C."/>
            <person name="Pearson M."/>
            <person name="Poon T.W."/>
            <person name="Priest M."/>
            <person name="Roberts A."/>
            <person name="Saif S."/>
            <person name="Shea T."/>
            <person name="Sisk P."/>
            <person name="Sykes S."/>
            <person name="Wortman J."/>
            <person name="Nusbaum C."/>
            <person name="Birren B."/>
        </authorList>
    </citation>
    <scope>NUCLEOTIDE SEQUENCE [LARGE SCALE GENOMIC DNA]</scope>
    <source>
        <strain evidence="3">Epiroticus2</strain>
    </source>
</reference>
<proteinExistence type="predicted"/>
<organism evidence="2 3">
    <name type="scientific">Anopheles epiroticus</name>
    <dbReference type="NCBI Taxonomy" id="199890"/>
    <lineage>
        <taxon>Eukaryota</taxon>
        <taxon>Metazoa</taxon>
        <taxon>Ecdysozoa</taxon>
        <taxon>Arthropoda</taxon>
        <taxon>Hexapoda</taxon>
        <taxon>Insecta</taxon>
        <taxon>Pterygota</taxon>
        <taxon>Neoptera</taxon>
        <taxon>Endopterygota</taxon>
        <taxon>Diptera</taxon>
        <taxon>Nematocera</taxon>
        <taxon>Culicoidea</taxon>
        <taxon>Culicidae</taxon>
        <taxon>Anophelinae</taxon>
        <taxon>Anopheles</taxon>
    </lineage>
</organism>
<reference evidence="2" key="2">
    <citation type="submission" date="2020-05" db="UniProtKB">
        <authorList>
            <consortium name="EnsemblMetazoa"/>
        </authorList>
    </citation>
    <scope>IDENTIFICATION</scope>
    <source>
        <strain evidence="2">Epiroticus2</strain>
    </source>
</reference>
<dbReference type="Proteomes" id="UP000075885">
    <property type="component" value="Unassembled WGS sequence"/>
</dbReference>
<accession>A0A182P862</accession>
<feature type="compositionally biased region" description="Polar residues" evidence="1">
    <location>
        <begin position="211"/>
        <end position="226"/>
    </location>
</feature>
<name>A0A182P862_9DIPT</name>
<feature type="region of interest" description="Disordered" evidence="1">
    <location>
        <begin position="205"/>
        <end position="226"/>
    </location>
</feature>